<comment type="function">
    <text evidence="6">Component of the sequence-specific heterotrimeric transcription factor (NF-Y) which specifically recognizes a 5'-CCAAT-3' box motif found in the promoters of its target genes.</text>
</comment>
<proteinExistence type="inferred from homology"/>
<comment type="subcellular location">
    <subcellularLocation>
        <location evidence="1 6">Nucleus</location>
    </subcellularLocation>
</comment>
<feature type="compositionally biased region" description="Polar residues" evidence="7">
    <location>
        <begin position="382"/>
        <end position="394"/>
    </location>
</feature>
<reference evidence="8 9" key="1">
    <citation type="journal article" date="2007" name="Nature">
        <title>Evolution of genes and genomes on the Drosophila phylogeny.</title>
        <authorList>
            <consortium name="Drosophila 12 Genomes Consortium"/>
            <person name="Clark A.G."/>
            <person name="Eisen M.B."/>
            <person name="Smith D.R."/>
            <person name="Bergman C.M."/>
            <person name="Oliver B."/>
            <person name="Markow T.A."/>
            <person name="Kaufman T.C."/>
            <person name="Kellis M."/>
            <person name="Gelbart W."/>
            <person name="Iyer V.N."/>
            <person name="Pollard D.A."/>
            <person name="Sackton T.B."/>
            <person name="Larracuente A.M."/>
            <person name="Singh N.D."/>
            <person name="Abad J.P."/>
            <person name="Abt D.N."/>
            <person name="Adryan B."/>
            <person name="Aguade M."/>
            <person name="Akashi H."/>
            <person name="Anderson W.W."/>
            <person name="Aquadro C.F."/>
            <person name="Ardell D.H."/>
            <person name="Arguello R."/>
            <person name="Artieri C.G."/>
            <person name="Barbash D.A."/>
            <person name="Barker D."/>
            <person name="Barsanti P."/>
            <person name="Batterham P."/>
            <person name="Batzoglou S."/>
            <person name="Begun D."/>
            <person name="Bhutkar A."/>
            <person name="Blanco E."/>
            <person name="Bosak S.A."/>
            <person name="Bradley R.K."/>
            <person name="Brand A.D."/>
            <person name="Brent M.R."/>
            <person name="Brooks A.N."/>
            <person name="Brown R.H."/>
            <person name="Butlin R.K."/>
            <person name="Caggese C."/>
            <person name="Calvi B.R."/>
            <person name="Bernardo de Carvalho A."/>
            <person name="Caspi A."/>
            <person name="Castrezana S."/>
            <person name="Celniker S.E."/>
            <person name="Chang J.L."/>
            <person name="Chapple C."/>
            <person name="Chatterji S."/>
            <person name="Chinwalla A."/>
            <person name="Civetta A."/>
            <person name="Clifton S.W."/>
            <person name="Comeron J.M."/>
            <person name="Costello J.C."/>
            <person name="Coyne J.A."/>
            <person name="Daub J."/>
            <person name="David R.G."/>
            <person name="Delcher A.L."/>
            <person name="Delehaunty K."/>
            <person name="Do C.B."/>
            <person name="Ebling H."/>
            <person name="Edwards K."/>
            <person name="Eickbush T."/>
            <person name="Evans J.D."/>
            <person name="Filipski A."/>
            <person name="Findeiss S."/>
            <person name="Freyhult E."/>
            <person name="Fulton L."/>
            <person name="Fulton R."/>
            <person name="Garcia A.C."/>
            <person name="Gardiner A."/>
            <person name="Garfield D.A."/>
            <person name="Garvin B.E."/>
            <person name="Gibson G."/>
            <person name="Gilbert D."/>
            <person name="Gnerre S."/>
            <person name="Godfrey J."/>
            <person name="Good R."/>
            <person name="Gotea V."/>
            <person name="Gravely B."/>
            <person name="Greenberg A.J."/>
            <person name="Griffiths-Jones S."/>
            <person name="Gross S."/>
            <person name="Guigo R."/>
            <person name="Gustafson E.A."/>
            <person name="Haerty W."/>
            <person name="Hahn M.W."/>
            <person name="Halligan D.L."/>
            <person name="Halpern A.L."/>
            <person name="Halter G.M."/>
            <person name="Han M.V."/>
            <person name="Heger A."/>
            <person name="Hillier L."/>
            <person name="Hinrichs A.S."/>
            <person name="Holmes I."/>
            <person name="Hoskins R.A."/>
            <person name="Hubisz M.J."/>
            <person name="Hultmark D."/>
            <person name="Huntley M.A."/>
            <person name="Jaffe D.B."/>
            <person name="Jagadeeshan S."/>
            <person name="Jeck W.R."/>
            <person name="Johnson J."/>
            <person name="Jones C.D."/>
            <person name="Jordan W.C."/>
            <person name="Karpen G.H."/>
            <person name="Kataoka E."/>
            <person name="Keightley P.D."/>
            <person name="Kheradpour P."/>
            <person name="Kirkness E.F."/>
            <person name="Koerich L.B."/>
            <person name="Kristiansen K."/>
            <person name="Kudrna D."/>
            <person name="Kulathinal R.J."/>
            <person name="Kumar S."/>
            <person name="Kwok R."/>
            <person name="Lander E."/>
            <person name="Langley C.H."/>
            <person name="Lapoint R."/>
            <person name="Lazzaro B.P."/>
            <person name="Lee S.J."/>
            <person name="Levesque L."/>
            <person name="Li R."/>
            <person name="Lin C.F."/>
            <person name="Lin M.F."/>
            <person name="Lindblad-Toh K."/>
            <person name="Llopart A."/>
            <person name="Long M."/>
            <person name="Low L."/>
            <person name="Lozovsky E."/>
            <person name="Lu J."/>
            <person name="Luo M."/>
            <person name="Machado C.A."/>
            <person name="Makalowski W."/>
            <person name="Marzo M."/>
            <person name="Matsuda M."/>
            <person name="Matzkin L."/>
            <person name="McAllister B."/>
            <person name="McBride C.S."/>
            <person name="McKernan B."/>
            <person name="McKernan K."/>
            <person name="Mendez-Lago M."/>
            <person name="Minx P."/>
            <person name="Mollenhauer M.U."/>
            <person name="Montooth K."/>
            <person name="Mount S.M."/>
            <person name="Mu X."/>
            <person name="Myers E."/>
            <person name="Negre B."/>
            <person name="Newfeld S."/>
            <person name="Nielsen R."/>
            <person name="Noor M.A."/>
            <person name="O'Grady P."/>
            <person name="Pachter L."/>
            <person name="Papaceit M."/>
            <person name="Parisi M.J."/>
            <person name="Parisi M."/>
            <person name="Parts L."/>
            <person name="Pedersen J.S."/>
            <person name="Pesole G."/>
            <person name="Phillippy A.M."/>
            <person name="Ponting C.P."/>
            <person name="Pop M."/>
            <person name="Porcelli D."/>
            <person name="Powell J.R."/>
            <person name="Prohaska S."/>
            <person name="Pruitt K."/>
            <person name="Puig M."/>
            <person name="Quesneville H."/>
            <person name="Ram K.R."/>
            <person name="Rand D."/>
            <person name="Rasmussen M.D."/>
            <person name="Reed L.K."/>
            <person name="Reenan R."/>
            <person name="Reily A."/>
            <person name="Remington K.A."/>
            <person name="Rieger T.T."/>
            <person name="Ritchie M.G."/>
            <person name="Robin C."/>
            <person name="Rogers Y.H."/>
            <person name="Rohde C."/>
            <person name="Rozas J."/>
            <person name="Rubenfield M.J."/>
            <person name="Ruiz A."/>
            <person name="Russo S."/>
            <person name="Salzberg S.L."/>
            <person name="Sanchez-Gracia A."/>
            <person name="Saranga D.J."/>
            <person name="Sato H."/>
            <person name="Schaeffer S.W."/>
            <person name="Schatz M.C."/>
            <person name="Schlenke T."/>
            <person name="Schwartz R."/>
            <person name="Segarra C."/>
            <person name="Singh R.S."/>
            <person name="Sirot L."/>
            <person name="Sirota M."/>
            <person name="Sisneros N.B."/>
            <person name="Smith C.D."/>
            <person name="Smith T.F."/>
            <person name="Spieth J."/>
            <person name="Stage D.E."/>
            <person name="Stark A."/>
            <person name="Stephan W."/>
            <person name="Strausberg R.L."/>
            <person name="Strempel S."/>
            <person name="Sturgill D."/>
            <person name="Sutton G."/>
            <person name="Sutton G.G."/>
            <person name="Tao W."/>
            <person name="Teichmann S."/>
            <person name="Tobari Y.N."/>
            <person name="Tomimura Y."/>
            <person name="Tsolas J.M."/>
            <person name="Valente V.L."/>
            <person name="Venter E."/>
            <person name="Venter J.C."/>
            <person name="Vicario S."/>
            <person name="Vieira F.G."/>
            <person name="Vilella A.J."/>
            <person name="Villasante A."/>
            <person name="Walenz B."/>
            <person name="Wang J."/>
            <person name="Wasserman M."/>
            <person name="Watts T."/>
            <person name="Wilson D."/>
            <person name="Wilson R.K."/>
            <person name="Wing R.A."/>
            <person name="Wolfner M.F."/>
            <person name="Wong A."/>
            <person name="Wong G.K."/>
            <person name="Wu C.I."/>
            <person name="Wu G."/>
            <person name="Yamamoto D."/>
            <person name="Yang H.P."/>
            <person name="Yang S.P."/>
            <person name="Yorke J.A."/>
            <person name="Yoshida K."/>
            <person name="Zdobnov E."/>
            <person name="Zhang P."/>
            <person name="Zhang Y."/>
            <person name="Zimin A.V."/>
            <person name="Baldwin J."/>
            <person name="Abdouelleil A."/>
            <person name="Abdulkadir J."/>
            <person name="Abebe A."/>
            <person name="Abera B."/>
            <person name="Abreu J."/>
            <person name="Acer S.C."/>
            <person name="Aftuck L."/>
            <person name="Alexander A."/>
            <person name="An P."/>
            <person name="Anderson E."/>
            <person name="Anderson S."/>
            <person name="Arachi H."/>
            <person name="Azer M."/>
            <person name="Bachantsang P."/>
            <person name="Barry A."/>
            <person name="Bayul T."/>
            <person name="Berlin A."/>
            <person name="Bessette D."/>
            <person name="Bloom T."/>
            <person name="Blye J."/>
            <person name="Boguslavskiy L."/>
            <person name="Bonnet C."/>
            <person name="Boukhgalter B."/>
            <person name="Bourzgui I."/>
            <person name="Brown A."/>
            <person name="Cahill P."/>
            <person name="Channer S."/>
            <person name="Cheshatsang Y."/>
            <person name="Chuda L."/>
            <person name="Citroen M."/>
            <person name="Collymore A."/>
            <person name="Cooke P."/>
            <person name="Costello M."/>
            <person name="D'Aco K."/>
            <person name="Daza R."/>
            <person name="De Haan G."/>
            <person name="DeGray S."/>
            <person name="DeMaso C."/>
            <person name="Dhargay N."/>
            <person name="Dooley K."/>
            <person name="Dooley E."/>
            <person name="Doricent M."/>
            <person name="Dorje P."/>
            <person name="Dorjee K."/>
            <person name="Dupes A."/>
            <person name="Elong R."/>
            <person name="Falk J."/>
            <person name="Farina A."/>
            <person name="Faro S."/>
            <person name="Ferguson D."/>
            <person name="Fisher S."/>
            <person name="Foley C.D."/>
            <person name="Franke A."/>
            <person name="Friedrich D."/>
            <person name="Gadbois L."/>
            <person name="Gearin G."/>
            <person name="Gearin C.R."/>
            <person name="Giannoukos G."/>
            <person name="Goode T."/>
            <person name="Graham J."/>
            <person name="Grandbois E."/>
            <person name="Grewal S."/>
            <person name="Gyaltsen K."/>
            <person name="Hafez N."/>
            <person name="Hagos B."/>
            <person name="Hall J."/>
            <person name="Henson C."/>
            <person name="Hollinger A."/>
            <person name="Honan T."/>
            <person name="Huard M.D."/>
            <person name="Hughes L."/>
            <person name="Hurhula B."/>
            <person name="Husby M.E."/>
            <person name="Kamat A."/>
            <person name="Kanga B."/>
            <person name="Kashin S."/>
            <person name="Khazanovich D."/>
            <person name="Kisner P."/>
            <person name="Lance K."/>
            <person name="Lara M."/>
            <person name="Lee W."/>
            <person name="Lennon N."/>
            <person name="Letendre F."/>
            <person name="LeVine R."/>
            <person name="Lipovsky A."/>
            <person name="Liu X."/>
            <person name="Liu J."/>
            <person name="Liu S."/>
            <person name="Lokyitsang T."/>
            <person name="Lokyitsang Y."/>
            <person name="Lubonja R."/>
            <person name="Lui A."/>
            <person name="MacDonald P."/>
            <person name="Magnisalis V."/>
            <person name="Maru K."/>
            <person name="Matthews C."/>
            <person name="McCusker W."/>
            <person name="McDonough S."/>
            <person name="Mehta T."/>
            <person name="Meldrim J."/>
            <person name="Meneus L."/>
            <person name="Mihai O."/>
            <person name="Mihalev A."/>
            <person name="Mihova T."/>
            <person name="Mittelman R."/>
            <person name="Mlenga V."/>
            <person name="Montmayeur A."/>
            <person name="Mulrain L."/>
            <person name="Navidi A."/>
            <person name="Naylor J."/>
            <person name="Negash T."/>
            <person name="Nguyen T."/>
            <person name="Nguyen N."/>
            <person name="Nicol R."/>
            <person name="Norbu C."/>
            <person name="Norbu N."/>
            <person name="Novod N."/>
            <person name="O'Neill B."/>
            <person name="Osman S."/>
            <person name="Markiewicz E."/>
            <person name="Oyono O.L."/>
            <person name="Patti C."/>
            <person name="Phunkhang P."/>
            <person name="Pierre F."/>
            <person name="Priest M."/>
            <person name="Raghuraman S."/>
            <person name="Rege F."/>
            <person name="Reyes R."/>
            <person name="Rise C."/>
            <person name="Rogov P."/>
            <person name="Ross K."/>
            <person name="Ryan E."/>
            <person name="Settipalli S."/>
            <person name="Shea T."/>
            <person name="Sherpa N."/>
            <person name="Shi L."/>
            <person name="Shih D."/>
            <person name="Sparrow T."/>
            <person name="Spaulding J."/>
            <person name="Stalker J."/>
            <person name="Stange-Thomann N."/>
            <person name="Stavropoulos S."/>
            <person name="Stone C."/>
            <person name="Strader C."/>
            <person name="Tesfaye S."/>
            <person name="Thomson T."/>
            <person name="Thoulutsang Y."/>
            <person name="Thoulutsang D."/>
            <person name="Topham K."/>
            <person name="Topping I."/>
            <person name="Tsamla T."/>
            <person name="Vassiliev H."/>
            <person name="Vo A."/>
            <person name="Wangchuk T."/>
            <person name="Wangdi T."/>
            <person name="Weiand M."/>
            <person name="Wilkinson J."/>
            <person name="Wilson A."/>
            <person name="Yadav S."/>
            <person name="Young G."/>
            <person name="Yu Q."/>
            <person name="Zembek L."/>
            <person name="Zhong D."/>
            <person name="Zimmer A."/>
            <person name="Zwirko Z."/>
            <person name="Jaffe D.B."/>
            <person name="Alvarez P."/>
            <person name="Brockman W."/>
            <person name="Butler J."/>
            <person name="Chin C."/>
            <person name="Gnerre S."/>
            <person name="Grabherr M."/>
            <person name="Kleber M."/>
            <person name="Mauceli E."/>
            <person name="MacCallum I."/>
        </authorList>
    </citation>
    <scope>NUCLEOTIDE SEQUENCE [LARGE SCALE GENOMIC DNA]</scope>
    <source>
        <strain evidence="8 9">TSC#14021-0224.01</strain>
    </source>
</reference>
<reference evidence="8 9" key="2">
    <citation type="journal article" date="2008" name="Bioinformatics">
        <title>Assembly reconciliation.</title>
        <authorList>
            <person name="Zimin A.V."/>
            <person name="Smith D.R."/>
            <person name="Sutton G."/>
            <person name="Yorke J.A."/>
        </authorList>
    </citation>
    <scope>NUCLEOTIDE SEQUENCE [LARGE SCALE GENOMIC DNA]</scope>
    <source>
        <strain evidence="8 9">TSC#14021-0224.01</strain>
    </source>
</reference>
<feature type="compositionally biased region" description="Polar residues" evidence="7">
    <location>
        <begin position="1"/>
        <end position="12"/>
    </location>
</feature>
<dbReference type="Gene3D" id="6.10.250.2430">
    <property type="match status" value="1"/>
</dbReference>
<comment type="subunit">
    <text evidence="6">Heterotrimer.</text>
</comment>
<keyword evidence="4 6" id="KW-0804">Transcription</keyword>
<dbReference type="GO" id="GO:0045466">
    <property type="term" value="P:R7 cell differentiation"/>
    <property type="evidence" value="ECO:0007669"/>
    <property type="project" value="EnsemblMetazoa"/>
</dbReference>
<dbReference type="GO" id="GO:0045893">
    <property type="term" value="P:positive regulation of DNA-templated transcription"/>
    <property type="evidence" value="ECO:0007669"/>
    <property type="project" value="EnsemblMetazoa"/>
</dbReference>
<evidence type="ECO:0000256" key="6">
    <source>
        <dbReference type="RuleBase" id="RU367155"/>
    </source>
</evidence>
<dbReference type="EMBL" id="CH954178">
    <property type="protein sequence ID" value="EDV51194.2"/>
    <property type="molecule type" value="Genomic_DNA"/>
</dbReference>
<evidence type="ECO:0000313" key="8">
    <source>
        <dbReference type="EMBL" id="EDV51194.2"/>
    </source>
</evidence>
<organism evidence="8 9">
    <name type="scientific">Drosophila erecta</name>
    <name type="common">Fruit fly</name>
    <dbReference type="NCBI Taxonomy" id="7220"/>
    <lineage>
        <taxon>Eukaryota</taxon>
        <taxon>Metazoa</taxon>
        <taxon>Ecdysozoa</taxon>
        <taxon>Arthropoda</taxon>
        <taxon>Hexapoda</taxon>
        <taxon>Insecta</taxon>
        <taxon>Pterygota</taxon>
        <taxon>Neoptera</taxon>
        <taxon>Endopterygota</taxon>
        <taxon>Diptera</taxon>
        <taxon>Brachycera</taxon>
        <taxon>Muscomorpha</taxon>
        <taxon>Ephydroidea</taxon>
        <taxon>Drosophilidae</taxon>
        <taxon>Drosophila</taxon>
        <taxon>Sophophora</taxon>
    </lineage>
</organism>
<evidence type="ECO:0000256" key="3">
    <source>
        <dbReference type="ARBA" id="ARBA00023125"/>
    </source>
</evidence>
<protein>
    <recommendedName>
        <fullName evidence="6">Nuclear transcription factor Y subunit</fullName>
    </recommendedName>
</protein>
<evidence type="ECO:0000256" key="4">
    <source>
        <dbReference type="ARBA" id="ARBA00023163"/>
    </source>
</evidence>
<feature type="compositionally biased region" description="Low complexity" evidence="7">
    <location>
        <begin position="262"/>
        <end position="271"/>
    </location>
</feature>
<dbReference type="Pfam" id="PF02045">
    <property type="entry name" value="CBFB_NFYA"/>
    <property type="match status" value="1"/>
</dbReference>
<dbReference type="GO" id="GO:0003700">
    <property type="term" value="F:DNA-binding transcription factor activity"/>
    <property type="evidence" value="ECO:0007669"/>
    <property type="project" value="UniProtKB-UniRule"/>
</dbReference>
<dbReference type="Proteomes" id="UP000008711">
    <property type="component" value="Unassembled WGS sequence"/>
</dbReference>
<keyword evidence="3 6" id="KW-0238">DNA-binding</keyword>
<feature type="region of interest" description="Disordered" evidence="7">
    <location>
        <begin position="1"/>
        <end position="20"/>
    </location>
</feature>
<dbReference type="PROSITE" id="PS51152">
    <property type="entry name" value="NFYA_HAP2_2"/>
    <property type="match status" value="1"/>
</dbReference>
<feature type="region of interest" description="Disordered" evidence="7">
    <location>
        <begin position="29"/>
        <end position="54"/>
    </location>
</feature>
<comment type="similarity">
    <text evidence="6">Belongs to the NFYA/HAP2 subunit family.</text>
</comment>
<dbReference type="GO" id="GO:0016602">
    <property type="term" value="C:CCAAT-binding factor complex"/>
    <property type="evidence" value="ECO:0007669"/>
    <property type="project" value="EnsemblMetazoa"/>
</dbReference>
<dbReference type="OrthoDB" id="1097733at2759"/>
<evidence type="ECO:0000256" key="1">
    <source>
        <dbReference type="ARBA" id="ARBA00004123"/>
    </source>
</evidence>
<keyword evidence="9" id="KW-1185">Reference proteome</keyword>
<name>B3NCG4_DROER</name>
<dbReference type="AlphaFoldDB" id="B3NCG4"/>
<evidence type="ECO:0000313" key="9">
    <source>
        <dbReference type="Proteomes" id="UP000008711"/>
    </source>
</evidence>
<accession>B3NCG4</accession>
<dbReference type="KEGG" id="der:6545815"/>
<keyword evidence="5 6" id="KW-0539">Nucleus</keyword>
<dbReference type="InterPro" id="IPR001289">
    <property type="entry name" value="NFYA"/>
</dbReference>
<dbReference type="PANTHER" id="PTHR12632">
    <property type="entry name" value="TRANSCRIPTION FACTOR NF-Y ALPHA-RELATED"/>
    <property type="match status" value="1"/>
</dbReference>
<dbReference type="HOGENOM" id="CLU_785874_0_0_1"/>
<keyword evidence="2 6" id="KW-0805">Transcription regulation</keyword>
<dbReference type="SMART" id="SM00521">
    <property type="entry name" value="CBF"/>
    <property type="match status" value="1"/>
</dbReference>
<feature type="region of interest" description="Disordered" evidence="7">
    <location>
        <begin position="326"/>
        <end position="394"/>
    </location>
</feature>
<evidence type="ECO:0000256" key="5">
    <source>
        <dbReference type="ARBA" id="ARBA00023242"/>
    </source>
</evidence>
<gene>
    <name evidence="8" type="primary">Dere\GG14038</name>
    <name evidence="8" type="synonym">dere_GLEANR_14247</name>
    <name evidence="8" type="synonym">GG14038</name>
    <name evidence="8" type="ORF">Dere_GG14038</name>
</gene>
<sequence>MENHFSATSRPSATPRMCTTASAVGAAAAATTNNNSSSSSNNNNNATTGNNLNVNTAAGGATNATATAQPIQVIPMPMLPAGAAQIIIGQQPQGQTGATGLQPQLIPLQANQIMLQAAQQQPQMQVMQLPDGQTIFYQTPTIAALDPNAAANAAAAMAAQPAPHYLNINGQLVQINPAPSANQSAPTAGQQIIMVPQTAMAAVNAAAANAGVGAGVGTVVTQQQQQHQQVQSQAQNQQQQQQQTAAAVAASAAVNNISADVSTSTTGTNTNSEDESSKGEADEEPLYVNAKQYKRILIRRQARAKLESRIPKERCKYLHESRHRHAMNRARGEGGRFHSAQEKGDQDSSGPEGGSMPMTPSGGVTLSRGTARAPPKLIAPHQTPSITITAIKSE</sequence>
<dbReference type="eggNOG" id="KOG1561">
    <property type="taxonomic scope" value="Eukaryota"/>
</dbReference>
<dbReference type="GO" id="GO:0000976">
    <property type="term" value="F:transcription cis-regulatory region binding"/>
    <property type="evidence" value="ECO:0007669"/>
    <property type="project" value="EnsemblMetazoa"/>
</dbReference>
<feature type="compositionally biased region" description="Basic and acidic residues" evidence="7">
    <location>
        <begin position="330"/>
        <end position="346"/>
    </location>
</feature>
<evidence type="ECO:0000256" key="2">
    <source>
        <dbReference type="ARBA" id="ARBA00023015"/>
    </source>
</evidence>
<feature type="region of interest" description="Disordered" evidence="7">
    <location>
        <begin position="259"/>
        <end position="286"/>
    </location>
</feature>
<evidence type="ECO:0000256" key="7">
    <source>
        <dbReference type="SAM" id="MobiDB-lite"/>
    </source>
</evidence>